<evidence type="ECO:0000256" key="1">
    <source>
        <dbReference type="ARBA" id="ARBA00004141"/>
    </source>
</evidence>
<name>A0A8J9ZZQ3_BRALA</name>
<keyword evidence="6" id="KW-0479">Metal-binding</keyword>
<keyword evidence="3" id="KW-0812">Transmembrane</keyword>
<evidence type="ECO:0000256" key="2">
    <source>
        <dbReference type="ARBA" id="ARBA00022448"/>
    </source>
</evidence>
<dbReference type="InterPro" id="IPR000175">
    <property type="entry name" value="Na/ntran_symport"/>
</dbReference>
<accession>A0A8J9ZZQ3</accession>
<keyword evidence="5" id="KW-0472">Membrane</keyword>
<dbReference type="GO" id="GO:0005886">
    <property type="term" value="C:plasma membrane"/>
    <property type="evidence" value="ECO:0007669"/>
    <property type="project" value="TreeGrafter"/>
</dbReference>
<evidence type="ECO:0000313" key="9">
    <source>
        <dbReference type="Proteomes" id="UP000838412"/>
    </source>
</evidence>
<comment type="subcellular location">
    <subcellularLocation>
        <location evidence="1">Membrane</location>
        <topology evidence="1">Multi-pass membrane protein</topology>
    </subcellularLocation>
</comment>
<gene>
    <name evidence="8" type="primary">SLC6A4</name>
    <name evidence="8" type="ORF">BLAG_LOCUS20095</name>
</gene>
<dbReference type="PROSITE" id="PS50267">
    <property type="entry name" value="NA_NEUROTRAN_SYMP_3"/>
    <property type="match status" value="1"/>
</dbReference>
<keyword evidence="2" id="KW-0813">Transport</keyword>
<dbReference type="Proteomes" id="UP000838412">
    <property type="component" value="Chromosome 5"/>
</dbReference>
<evidence type="ECO:0000256" key="3">
    <source>
        <dbReference type="ARBA" id="ARBA00022692"/>
    </source>
</evidence>
<dbReference type="EMBL" id="OV696690">
    <property type="protein sequence ID" value="CAH1266515.1"/>
    <property type="molecule type" value="Genomic_DNA"/>
</dbReference>
<keyword evidence="4" id="KW-1133">Transmembrane helix</keyword>
<sequence length="69" mass="7610">MMDDKEEETPEMSTIMGEEQEEAPGNERPTWGTRADGVLVLIGATVGLGNFWRFPYVCYRNGGGKASLI</sequence>
<keyword evidence="6" id="KW-0915">Sodium</keyword>
<dbReference type="AlphaFoldDB" id="A0A8J9ZZQ3"/>
<feature type="binding site" evidence="6">
    <location>
        <position position="46"/>
    </location>
    <ligand>
        <name>Na(+)</name>
        <dbReference type="ChEBI" id="CHEBI:29101"/>
        <label>1</label>
    </ligand>
</feature>
<evidence type="ECO:0000256" key="5">
    <source>
        <dbReference type="ARBA" id="ARBA00023136"/>
    </source>
</evidence>
<feature type="binding site" evidence="6">
    <location>
        <position position="50"/>
    </location>
    <ligand>
        <name>Na(+)</name>
        <dbReference type="ChEBI" id="CHEBI:29101"/>
        <label>1</label>
    </ligand>
</feature>
<dbReference type="PANTHER" id="PTHR11616">
    <property type="entry name" value="SODIUM/CHLORIDE DEPENDENT TRANSPORTER"/>
    <property type="match status" value="1"/>
</dbReference>
<evidence type="ECO:0000256" key="4">
    <source>
        <dbReference type="ARBA" id="ARBA00022989"/>
    </source>
</evidence>
<evidence type="ECO:0000313" key="8">
    <source>
        <dbReference type="EMBL" id="CAH1266515.1"/>
    </source>
</evidence>
<proteinExistence type="predicted"/>
<dbReference type="InterPro" id="IPR037272">
    <property type="entry name" value="SNS_sf"/>
</dbReference>
<dbReference type="PANTHER" id="PTHR11616:SF325">
    <property type="entry name" value="TRANSPORTER"/>
    <property type="match status" value="1"/>
</dbReference>
<feature type="compositionally biased region" description="Acidic residues" evidence="7">
    <location>
        <begin position="1"/>
        <end position="10"/>
    </location>
</feature>
<reference evidence="8" key="1">
    <citation type="submission" date="2022-01" db="EMBL/GenBank/DDBJ databases">
        <authorList>
            <person name="Braso-Vives M."/>
        </authorList>
    </citation>
    <scope>NUCLEOTIDE SEQUENCE</scope>
</reference>
<dbReference type="GO" id="GO:0005332">
    <property type="term" value="F:gamma-aminobutyric acid:sodium:chloride symporter activity"/>
    <property type="evidence" value="ECO:0007669"/>
    <property type="project" value="TreeGrafter"/>
</dbReference>
<evidence type="ECO:0000256" key="7">
    <source>
        <dbReference type="SAM" id="MobiDB-lite"/>
    </source>
</evidence>
<dbReference type="Pfam" id="PF00209">
    <property type="entry name" value="SNF"/>
    <property type="match status" value="1"/>
</dbReference>
<protein>
    <submittedName>
        <fullName evidence="8">SLC6A4 protein</fullName>
    </submittedName>
</protein>
<dbReference type="SUPFAM" id="SSF161070">
    <property type="entry name" value="SNF-like"/>
    <property type="match status" value="1"/>
</dbReference>
<feature type="region of interest" description="Disordered" evidence="7">
    <location>
        <begin position="1"/>
        <end position="32"/>
    </location>
</feature>
<keyword evidence="9" id="KW-1185">Reference proteome</keyword>
<evidence type="ECO:0000256" key="6">
    <source>
        <dbReference type="PIRSR" id="PIRSR600175-1"/>
    </source>
</evidence>
<dbReference type="GO" id="GO:0046872">
    <property type="term" value="F:metal ion binding"/>
    <property type="evidence" value="ECO:0007669"/>
    <property type="project" value="UniProtKB-KW"/>
</dbReference>
<organism evidence="8 9">
    <name type="scientific">Branchiostoma lanceolatum</name>
    <name type="common">Common lancelet</name>
    <name type="synonym">Amphioxus lanceolatum</name>
    <dbReference type="NCBI Taxonomy" id="7740"/>
    <lineage>
        <taxon>Eukaryota</taxon>
        <taxon>Metazoa</taxon>
        <taxon>Chordata</taxon>
        <taxon>Cephalochordata</taxon>
        <taxon>Leptocardii</taxon>
        <taxon>Amphioxiformes</taxon>
        <taxon>Branchiostomatidae</taxon>
        <taxon>Branchiostoma</taxon>
    </lineage>
</organism>
<dbReference type="OrthoDB" id="6581954at2759"/>
<feature type="binding site" evidence="6">
    <location>
        <position position="43"/>
    </location>
    <ligand>
        <name>Na(+)</name>
        <dbReference type="ChEBI" id="CHEBI:29101"/>
        <label>1</label>
    </ligand>
</feature>